<feature type="compositionally biased region" description="Polar residues" evidence="1">
    <location>
        <begin position="1"/>
        <end position="15"/>
    </location>
</feature>
<feature type="compositionally biased region" description="Low complexity" evidence="1">
    <location>
        <begin position="31"/>
        <end position="71"/>
    </location>
</feature>
<sequence length="225" mass="23672">MDLLTSWSGRLSNPTWPERDKFRSSSLDGLPTATAIAAAAAAPAAPGRSPPTLAAAPAPARLPRGSLPAALCSRPTPARSQQHLLPPRRRPSRFIRATWPPAWKGPFASPGRGVSLRARAEAVGGRLVGGPSAGVHKLRPQGSPSPNVAVGPKGPSPVPPRRPQPAHWPLPPVPPRAGVRVKAWARRSQPRVAPRASRSGQLECLWRGGRDSGKTGPRGQHLAES</sequence>
<feature type="compositionally biased region" description="Pro residues" evidence="1">
    <location>
        <begin position="154"/>
        <end position="175"/>
    </location>
</feature>
<dbReference type="GeneID" id="106801866"/>
<name>A0ABM1CV24_CERSS</name>
<organism evidence="2 3">
    <name type="scientific">Ceratotherium simum simum</name>
    <name type="common">Southern white rhinoceros</name>
    <dbReference type="NCBI Taxonomy" id="73337"/>
    <lineage>
        <taxon>Eukaryota</taxon>
        <taxon>Metazoa</taxon>
        <taxon>Chordata</taxon>
        <taxon>Craniata</taxon>
        <taxon>Vertebrata</taxon>
        <taxon>Euteleostomi</taxon>
        <taxon>Mammalia</taxon>
        <taxon>Eutheria</taxon>
        <taxon>Laurasiatheria</taxon>
        <taxon>Perissodactyla</taxon>
        <taxon>Rhinocerotidae</taxon>
        <taxon>Ceratotherium</taxon>
    </lineage>
</organism>
<evidence type="ECO:0000313" key="2">
    <source>
        <dbReference type="Proteomes" id="UP000694910"/>
    </source>
</evidence>
<dbReference type="Proteomes" id="UP000694910">
    <property type="component" value="Unplaced"/>
</dbReference>
<protein>
    <submittedName>
        <fullName evidence="3">Translation initiation factor IF-2-like</fullName>
    </submittedName>
</protein>
<feature type="region of interest" description="Disordered" evidence="1">
    <location>
        <begin position="130"/>
        <end position="225"/>
    </location>
</feature>
<proteinExistence type="predicted"/>
<evidence type="ECO:0000313" key="3">
    <source>
        <dbReference type="RefSeq" id="XP_014643405.1"/>
    </source>
</evidence>
<keyword evidence="2" id="KW-1185">Reference proteome</keyword>
<feature type="region of interest" description="Disordered" evidence="1">
    <location>
        <begin position="1"/>
        <end position="93"/>
    </location>
</feature>
<gene>
    <name evidence="3" type="primary">LOC106801866</name>
</gene>
<reference evidence="3" key="1">
    <citation type="submission" date="2025-08" db="UniProtKB">
        <authorList>
            <consortium name="RefSeq"/>
        </authorList>
    </citation>
    <scope>IDENTIFICATION</scope>
</reference>
<accession>A0ABM1CV24</accession>
<dbReference type="RefSeq" id="XP_014643405.1">
    <property type="nucleotide sequence ID" value="XM_014787919.1"/>
</dbReference>
<evidence type="ECO:0000256" key="1">
    <source>
        <dbReference type="SAM" id="MobiDB-lite"/>
    </source>
</evidence>